<dbReference type="SUPFAM" id="SSF57667">
    <property type="entry name" value="beta-beta-alpha zinc fingers"/>
    <property type="match status" value="2"/>
</dbReference>
<dbReference type="AlphaFoldDB" id="A0A0A1X9M1"/>
<protein>
    <submittedName>
        <fullName evidence="10">Zinc finger protein 333</fullName>
    </submittedName>
</protein>
<proteinExistence type="predicted"/>
<reference evidence="10" key="2">
    <citation type="journal article" date="2015" name="Gigascience">
        <title>Reconstructing a comprehensive transcriptome assembly of a white-pupal translocated strain of the pest fruit fly Bactrocera cucurbitae.</title>
        <authorList>
            <person name="Sim S.B."/>
            <person name="Calla B."/>
            <person name="Hall B."/>
            <person name="DeRego T."/>
            <person name="Geib S.M."/>
        </authorList>
    </citation>
    <scope>NUCLEOTIDE SEQUENCE</scope>
</reference>
<feature type="compositionally biased region" description="Acidic residues" evidence="7">
    <location>
        <begin position="270"/>
        <end position="279"/>
    </location>
</feature>
<dbReference type="InterPro" id="IPR036236">
    <property type="entry name" value="Znf_C2H2_sf"/>
</dbReference>
<evidence type="ECO:0000313" key="10">
    <source>
        <dbReference type="EMBL" id="JAD07994.1"/>
    </source>
</evidence>
<feature type="binding site" evidence="6">
    <location>
        <position position="174"/>
    </location>
    <ligand>
        <name>Zn(2+)</name>
        <dbReference type="ChEBI" id="CHEBI:29105"/>
    </ligand>
</feature>
<feature type="binding site" evidence="6">
    <location>
        <position position="177"/>
    </location>
    <ligand>
        <name>Zn(2+)</name>
        <dbReference type="ChEBI" id="CHEBI:29105"/>
    </ligand>
</feature>
<dbReference type="PANTHER" id="PTHR24408:SF64">
    <property type="entry name" value="LINKING IMMUNITY AND METABOLISM-RELATED"/>
    <property type="match status" value="1"/>
</dbReference>
<feature type="region of interest" description="Disordered" evidence="7">
    <location>
        <begin position="1"/>
        <end position="157"/>
    </location>
</feature>
<dbReference type="PANTHER" id="PTHR24408">
    <property type="entry name" value="ZINC FINGER PROTEIN"/>
    <property type="match status" value="1"/>
</dbReference>
<feature type="compositionally biased region" description="Basic residues" evidence="7">
    <location>
        <begin position="305"/>
        <end position="323"/>
    </location>
</feature>
<dbReference type="Pfam" id="PF07776">
    <property type="entry name" value="zf-AD"/>
    <property type="match status" value="1"/>
</dbReference>
<accession>A0A0A1X9M1</accession>
<evidence type="ECO:0000256" key="2">
    <source>
        <dbReference type="ARBA" id="ARBA00022737"/>
    </source>
</evidence>
<dbReference type="SUPFAM" id="SSF57716">
    <property type="entry name" value="Glucocorticoid receptor-like (DNA-binding domain)"/>
    <property type="match status" value="1"/>
</dbReference>
<dbReference type="EMBL" id="GBXI01006298">
    <property type="protein sequence ID" value="JAD07994.1"/>
    <property type="molecule type" value="Transcribed_RNA"/>
</dbReference>
<feature type="domain" description="C2H2-type" evidence="8">
    <location>
        <begin position="475"/>
        <end position="504"/>
    </location>
</feature>
<gene>
    <name evidence="10" type="primary">ZNF333</name>
    <name evidence="10" type="ORF">g.42361</name>
</gene>
<dbReference type="PROSITE" id="PS50157">
    <property type="entry name" value="ZINC_FINGER_C2H2_2"/>
    <property type="match status" value="3"/>
</dbReference>
<name>A0A0A1X9M1_ZEUCU</name>
<dbReference type="Gene3D" id="3.30.160.60">
    <property type="entry name" value="Classic Zinc Finger"/>
    <property type="match status" value="2"/>
</dbReference>
<feature type="compositionally biased region" description="Acidic residues" evidence="7">
    <location>
        <begin position="63"/>
        <end position="113"/>
    </location>
</feature>
<sequence>MSSELVEEGGAIDTGSDEVLLTNGANETDEGVAEYLEEHDPMVADKSISPAKRGRKPRRPAEVEEDDNVEALEDEDEGEVIEHILEDEDDAEEEGEEGEGEGDGEEDEDEEKEEVQKPVLHKPTQLPKKRKDALVKQNPNLTEKEEDYVDDGEQPTSTAREAAKMENHVDENQCRVCTSKEELVSLFKIINKVTIADKLMNICPTVSIAPKDFMPQFICNICLDNVNIALQLKTQCEDTERELRKKLSRSKNKVRRPAGYVVIDATMDSDPSDEEPNDDVEFKVSDDGGITAEDDSDDSDFGTTTKKKRSPRGTGGRRGRRKSAATTPAPKVKEKKRMGRPPTRRPPQSPTLIKDESSDEEYAKPQVKKRKIKGTPPSDEQEEKPTEYPCDECEQVFTRKLSLILHKKAHAHREPLKCEVCGQMFKIQGAYRKHVQKHNEEPSGFECHKCEYTASSKAELRRHLVDEHDEQGVLYQCEKCKRKFVSEVRLEKHKEGRCPGQERPLKLRQDVESYTVGKDLFKSVAPLTTTYWSDSFSD</sequence>
<evidence type="ECO:0000256" key="7">
    <source>
        <dbReference type="SAM" id="MobiDB-lite"/>
    </source>
</evidence>
<keyword evidence="2" id="KW-0677">Repeat</keyword>
<keyword evidence="4 6" id="KW-0862">Zinc</keyword>
<evidence type="ECO:0000259" key="8">
    <source>
        <dbReference type="PROSITE" id="PS50157"/>
    </source>
</evidence>
<feature type="compositionally biased region" description="Basic residues" evidence="7">
    <location>
        <begin position="333"/>
        <end position="343"/>
    </location>
</feature>
<dbReference type="GO" id="GO:0005634">
    <property type="term" value="C:nucleus"/>
    <property type="evidence" value="ECO:0007669"/>
    <property type="project" value="InterPro"/>
</dbReference>
<feature type="binding site" evidence="6">
    <location>
        <position position="222"/>
    </location>
    <ligand>
        <name>Zn(2+)</name>
        <dbReference type="ChEBI" id="CHEBI:29105"/>
    </ligand>
</feature>
<feature type="binding site" evidence="6">
    <location>
        <position position="219"/>
    </location>
    <ligand>
        <name>Zn(2+)</name>
        <dbReference type="ChEBI" id="CHEBI:29105"/>
    </ligand>
</feature>
<feature type="compositionally biased region" description="Acidic residues" evidence="7">
    <location>
        <begin position="144"/>
        <end position="153"/>
    </location>
</feature>
<feature type="region of interest" description="Disordered" evidence="7">
    <location>
        <begin position="261"/>
        <end position="388"/>
    </location>
</feature>
<evidence type="ECO:0000256" key="3">
    <source>
        <dbReference type="ARBA" id="ARBA00022771"/>
    </source>
</evidence>
<reference evidence="10" key="1">
    <citation type="submission" date="2014-11" db="EMBL/GenBank/DDBJ databases">
        <authorList>
            <person name="Geib S."/>
        </authorList>
    </citation>
    <scope>NUCLEOTIDE SEQUENCE</scope>
</reference>
<dbReference type="GO" id="GO:0000981">
    <property type="term" value="F:DNA-binding transcription factor activity, RNA polymerase II-specific"/>
    <property type="evidence" value="ECO:0007669"/>
    <property type="project" value="TreeGrafter"/>
</dbReference>
<keyword evidence="1 6" id="KW-0479">Metal-binding</keyword>
<evidence type="ECO:0000256" key="1">
    <source>
        <dbReference type="ARBA" id="ARBA00022723"/>
    </source>
</evidence>
<organism evidence="10">
    <name type="scientific">Zeugodacus cucurbitae</name>
    <name type="common">Melon fruit fly</name>
    <name type="synonym">Bactrocera cucurbitae</name>
    <dbReference type="NCBI Taxonomy" id="28588"/>
    <lineage>
        <taxon>Eukaryota</taxon>
        <taxon>Metazoa</taxon>
        <taxon>Ecdysozoa</taxon>
        <taxon>Arthropoda</taxon>
        <taxon>Hexapoda</taxon>
        <taxon>Insecta</taxon>
        <taxon>Pterygota</taxon>
        <taxon>Neoptera</taxon>
        <taxon>Endopterygota</taxon>
        <taxon>Diptera</taxon>
        <taxon>Brachycera</taxon>
        <taxon>Muscomorpha</taxon>
        <taxon>Tephritoidea</taxon>
        <taxon>Tephritidae</taxon>
        <taxon>Zeugodacus</taxon>
        <taxon>Zeugodacus</taxon>
    </lineage>
</organism>
<dbReference type="GO" id="GO:0043565">
    <property type="term" value="F:sequence-specific DNA binding"/>
    <property type="evidence" value="ECO:0007669"/>
    <property type="project" value="TreeGrafter"/>
</dbReference>
<dbReference type="PROSITE" id="PS51915">
    <property type="entry name" value="ZAD"/>
    <property type="match status" value="1"/>
</dbReference>
<feature type="domain" description="ZAD" evidence="9">
    <location>
        <begin position="172"/>
        <end position="246"/>
    </location>
</feature>
<dbReference type="PROSITE" id="PS00028">
    <property type="entry name" value="ZINC_FINGER_C2H2_1"/>
    <property type="match status" value="2"/>
</dbReference>
<evidence type="ECO:0000256" key="5">
    <source>
        <dbReference type="PROSITE-ProRule" id="PRU00042"/>
    </source>
</evidence>
<feature type="domain" description="C2H2-type" evidence="8">
    <location>
        <begin position="388"/>
        <end position="415"/>
    </location>
</feature>
<dbReference type="SMART" id="SM00355">
    <property type="entry name" value="ZnF_C2H2"/>
    <property type="match status" value="4"/>
</dbReference>
<dbReference type="GO" id="GO:0008270">
    <property type="term" value="F:zinc ion binding"/>
    <property type="evidence" value="ECO:0007669"/>
    <property type="project" value="UniProtKB-UniRule"/>
</dbReference>
<dbReference type="Pfam" id="PF00096">
    <property type="entry name" value="zf-C2H2"/>
    <property type="match status" value="2"/>
</dbReference>
<dbReference type="InterPro" id="IPR012934">
    <property type="entry name" value="Znf_AD"/>
</dbReference>
<evidence type="ECO:0000259" key="9">
    <source>
        <dbReference type="PROSITE" id="PS51915"/>
    </source>
</evidence>
<evidence type="ECO:0000256" key="4">
    <source>
        <dbReference type="ARBA" id="ARBA00022833"/>
    </source>
</evidence>
<feature type="domain" description="C2H2-type" evidence="8">
    <location>
        <begin position="416"/>
        <end position="443"/>
    </location>
</feature>
<dbReference type="SMART" id="SM00868">
    <property type="entry name" value="zf-AD"/>
    <property type="match status" value="1"/>
</dbReference>
<dbReference type="InterPro" id="IPR013087">
    <property type="entry name" value="Znf_C2H2_type"/>
</dbReference>
<keyword evidence="3 5" id="KW-0863">Zinc-finger</keyword>
<evidence type="ECO:0000256" key="6">
    <source>
        <dbReference type="PROSITE-ProRule" id="PRU01263"/>
    </source>
</evidence>